<dbReference type="PANTHER" id="PTHR22893:SF91">
    <property type="entry name" value="NADPH DEHYDROGENASE 2-RELATED"/>
    <property type="match status" value="1"/>
</dbReference>
<dbReference type="CDD" id="cd02933">
    <property type="entry name" value="OYE_like_FMN"/>
    <property type="match status" value="1"/>
</dbReference>
<dbReference type="Gene3D" id="3.20.20.70">
    <property type="entry name" value="Aldolase class I"/>
    <property type="match status" value="1"/>
</dbReference>
<organism evidence="5 6">
    <name type="scientific">Kineobactrum sediminis</name>
    <dbReference type="NCBI Taxonomy" id="1905677"/>
    <lineage>
        <taxon>Bacteria</taxon>
        <taxon>Pseudomonadati</taxon>
        <taxon>Pseudomonadota</taxon>
        <taxon>Gammaproteobacteria</taxon>
        <taxon>Cellvibrionales</taxon>
        <taxon>Halieaceae</taxon>
        <taxon>Kineobactrum</taxon>
    </lineage>
</organism>
<comment type="cofactor">
    <cofactor evidence="1">
        <name>FMN</name>
        <dbReference type="ChEBI" id="CHEBI:58210"/>
    </cofactor>
</comment>
<sequence length="367" mass="40500">MTNSDDPLFQPYKLGLLTLPNRVLMSPLTRSRSSQPGDIPNEMNAEYYRQRASAGLIISEATQVSPQGKGYAFTPGIHSPEQVEGWRKVADAVHSAGGRIYMQLWHVGRISHTALQPNGEKPVAPSAIAPKGAQTYISADSGMVDIPEPRALETSEMQNIVDQFRDGARNARDAGFDGVEVHAANGYLLDEFLKSGTNHRRDQFGGSVENRVRLPLMVVEAVVDVWGKHSVGVRVSPTGSFNDMYDDNPVETFGEFARRLNDLDIAFIEVVEDSFQGNLADGRPENVIDAIQAGFKGTYIANGAYSAEEARKRLRAGRCDLVTFGRLFIANPDLPERFHQNAPLNEWDDSTFYGGDEHGYIDYPPLQ</sequence>
<dbReference type="SUPFAM" id="SSF51395">
    <property type="entry name" value="FMN-linked oxidoreductases"/>
    <property type="match status" value="1"/>
</dbReference>
<evidence type="ECO:0000256" key="3">
    <source>
        <dbReference type="ARBA" id="ARBA00023002"/>
    </source>
</evidence>
<dbReference type="PANTHER" id="PTHR22893">
    <property type="entry name" value="NADH OXIDOREDUCTASE-RELATED"/>
    <property type="match status" value="1"/>
</dbReference>
<comment type="similarity">
    <text evidence="2">Belongs to the NADH:flavin oxidoreductase/NADH oxidase family.</text>
</comment>
<dbReference type="Proteomes" id="UP000234845">
    <property type="component" value="Unassembled WGS sequence"/>
</dbReference>
<protein>
    <submittedName>
        <fullName evidence="5">Alkene reductase</fullName>
    </submittedName>
</protein>
<evidence type="ECO:0000313" key="5">
    <source>
        <dbReference type="EMBL" id="PLW83846.1"/>
    </source>
</evidence>
<dbReference type="RefSeq" id="WP_101519482.1">
    <property type="nucleotide sequence ID" value="NZ_PKLZ01000001.1"/>
</dbReference>
<dbReference type="InterPro" id="IPR001155">
    <property type="entry name" value="OxRdtase_FMN_N"/>
</dbReference>
<dbReference type="NCBIfam" id="NF007899">
    <property type="entry name" value="PRK10605.1"/>
    <property type="match status" value="1"/>
</dbReference>
<dbReference type="GO" id="GO:0010181">
    <property type="term" value="F:FMN binding"/>
    <property type="evidence" value="ECO:0007669"/>
    <property type="project" value="InterPro"/>
</dbReference>
<feature type="domain" description="NADH:flavin oxidoreductase/NADH oxidase N-terminal" evidence="4">
    <location>
        <begin position="8"/>
        <end position="345"/>
    </location>
</feature>
<dbReference type="GO" id="GO:0016628">
    <property type="term" value="F:oxidoreductase activity, acting on the CH-CH group of donors, NAD or NADP as acceptor"/>
    <property type="evidence" value="ECO:0007669"/>
    <property type="project" value="UniProtKB-ARBA"/>
</dbReference>
<accession>A0A2N5Y638</accession>
<evidence type="ECO:0000256" key="2">
    <source>
        <dbReference type="ARBA" id="ARBA00005979"/>
    </source>
</evidence>
<keyword evidence="3" id="KW-0560">Oxidoreductase</keyword>
<dbReference type="InterPro" id="IPR045247">
    <property type="entry name" value="Oye-like"/>
</dbReference>
<comment type="caution">
    <text evidence="5">The sequence shown here is derived from an EMBL/GenBank/DDBJ whole genome shotgun (WGS) entry which is preliminary data.</text>
</comment>
<dbReference type="Pfam" id="PF00724">
    <property type="entry name" value="Oxidored_FMN"/>
    <property type="match status" value="1"/>
</dbReference>
<name>A0A2N5Y638_9GAMM</name>
<dbReference type="AlphaFoldDB" id="A0A2N5Y638"/>
<dbReference type="GO" id="GO:0005829">
    <property type="term" value="C:cytosol"/>
    <property type="evidence" value="ECO:0007669"/>
    <property type="project" value="TreeGrafter"/>
</dbReference>
<proteinExistence type="inferred from homology"/>
<dbReference type="FunFam" id="3.20.20.70:FF:000059">
    <property type="entry name" value="N-ethylmaleimide reductase, FMN-linked"/>
    <property type="match status" value="1"/>
</dbReference>
<dbReference type="InterPro" id="IPR013785">
    <property type="entry name" value="Aldolase_TIM"/>
</dbReference>
<dbReference type="OrthoDB" id="8523426at2"/>
<evidence type="ECO:0000313" key="6">
    <source>
        <dbReference type="Proteomes" id="UP000234845"/>
    </source>
</evidence>
<gene>
    <name evidence="5" type="ORF">CWI75_00325</name>
</gene>
<dbReference type="EMBL" id="PKLZ01000001">
    <property type="protein sequence ID" value="PLW83846.1"/>
    <property type="molecule type" value="Genomic_DNA"/>
</dbReference>
<evidence type="ECO:0000256" key="1">
    <source>
        <dbReference type="ARBA" id="ARBA00001917"/>
    </source>
</evidence>
<keyword evidence="6" id="KW-1185">Reference proteome</keyword>
<evidence type="ECO:0000259" key="4">
    <source>
        <dbReference type="Pfam" id="PF00724"/>
    </source>
</evidence>
<reference evidence="6" key="1">
    <citation type="submission" date="2017-11" db="EMBL/GenBank/DDBJ databases">
        <title>The draft genome sequence of Chromatocurvus sp. F02.</title>
        <authorList>
            <person name="Du Z.-J."/>
            <person name="Chang Y.-Q."/>
        </authorList>
    </citation>
    <scope>NUCLEOTIDE SEQUENCE [LARGE SCALE GENOMIC DNA]</scope>
    <source>
        <strain evidence="6">F02</strain>
    </source>
</reference>